<accession>A0AAD1D2K0</accession>
<name>A0AAD1D2K0_SPHMI</name>
<dbReference type="Proteomes" id="UP000275727">
    <property type="component" value="Chromosome"/>
</dbReference>
<dbReference type="AlphaFoldDB" id="A0AAD1D2K0"/>
<proteinExistence type="predicted"/>
<reference evidence="1 2" key="1">
    <citation type="submission" date="2018-06" db="EMBL/GenBank/DDBJ databases">
        <title>Complete Genome Sequence of the Microcystin-Degrading Bacterium Sphingosinicella microcystinivorans Strain B-9.</title>
        <authorList>
            <person name="Jin H."/>
            <person name="Nishizawa T."/>
            <person name="Guo Y."/>
            <person name="Nishizawa A."/>
            <person name="Park H."/>
            <person name="Kato H."/>
            <person name="Tsuji K."/>
            <person name="Harada K."/>
        </authorList>
    </citation>
    <scope>NUCLEOTIDE SEQUENCE [LARGE SCALE GENOMIC DNA]</scope>
    <source>
        <strain evidence="1 2">B9</strain>
    </source>
</reference>
<dbReference type="InterPro" id="IPR003462">
    <property type="entry name" value="ODC_Mu_crystall"/>
</dbReference>
<dbReference type="GO" id="GO:0005737">
    <property type="term" value="C:cytoplasm"/>
    <property type="evidence" value="ECO:0007669"/>
    <property type="project" value="TreeGrafter"/>
</dbReference>
<evidence type="ECO:0000313" key="1">
    <source>
        <dbReference type="EMBL" id="BBE32707.1"/>
    </source>
</evidence>
<organism evidence="1 2">
    <name type="scientific">Sphingosinicella microcystinivorans</name>
    <dbReference type="NCBI Taxonomy" id="335406"/>
    <lineage>
        <taxon>Bacteria</taxon>
        <taxon>Pseudomonadati</taxon>
        <taxon>Pseudomonadota</taxon>
        <taxon>Alphaproteobacteria</taxon>
        <taxon>Sphingomonadales</taxon>
        <taxon>Sphingosinicellaceae</taxon>
        <taxon>Sphingosinicella</taxon>
    </lineage>
</organism>
<dbReference type="SUPFAM" id="SSF51735">
    <property type="entry name" value="NAD(P)-binding Rossmann-fold domains"/>
    <property type="match status" value="1"/>
</dbReference>
<gene>
    <name evidence="1" type="ORF">SmB9_03650</name>
</gene>
<protein>
    <submittedName>
        <fullName evidence="1">Ornithine cyclodeaminase</fullName>
    </submittedName>
</protein>
<dbReference type="Gene3D" id="3.30.1780.10">
    <property type="entry name" value="ornithine cyclodeaminase, domain 1"/>
    <property type="match status" value="1"/>
</dbReference>
<dbReference type="KEGG" id="smic:SmB9_03650"/>
<dbReference type="EMBL" id="AP018711">
    <property type="protein sequence ID" value="BBE32707.1"/>
    <property type="molecule type" value="Genomic_DNA"/>
</dbReference>
<dbReference type="PANTHER" id="PTHR13812">
    <property type="entry name" value="KETIMINE REDUCTASE MU-CRYSTALLIN"/>
    <property type="match status" value="1"/>
</dbReference>
<sequence length="327" mass="33888">MSAPLMIVGAADTERLLGYEDCIRLVREAMAALSQGETRQPLRNIVDLNGGNAFGVMPGAMLGGTFGAKIVSVYPGNFALGKHSHQGIVVLFEPEGGAPVAIIDGSMVTAIRTAAASAAATDALARPGPSRLAILGYGEQAWRHVAAVCCVRPITGVSVWGRSAEQADRFAQRVRETLGIDAEAAPDVASAVRDADIICTTTAAAEPILARADLKPGTHINVVGSSRAGPAEIANDLVAASRFIADYRPGVLAQGAEFLNAKAAGMVDDAHVVGEIGEVFGGTLAGRTSDDEITIYKSLGHIVQDLAAGWYVFEQAKKLGLGTTVEL</sequence>
<evidence type="ECO:0000313" key="2">
    <source>
        <dbReference type="Proteomes" id="UP000275727"/>
    </source>
</evidence>
<dbReference type="PANTHER" id="PTHR13812:SF19">
    <property type="entry name" value="KETIMINE REDUCTASE MU-CRYSTALLIN"/>
    <property type="match status" value="1"/>
</dbReference>
<dbReference type="InterPro" id="IPR023401">
    <property type="entry name" value="ODC_N"/>
</dbReference>
<dbReference type="RefSeq" id="WP_243445498.1">
    <property type="nucleotide sequence ID" value="NZ_AP018711.1"/>
</dbReference>
<dbReference type="Pfam" id="PF02423">
    <property type="entry name" value="OCD_Mu_crystall"/>
    <property type="match status" value="1"/>
</dbReference>
<dbReference type="Gene3D" id="3.40.50.720">
    <property type="entry name" value="NAD(P)-binding Rossmann-like Domain"/>
    <property type="match status" value="1"/>
</dbReference>
<dbReference type="PIRSF" id="PIRSF001439">
    <property type="entry name" value="CryM"/>
    <property type="match status" value="1"/>
</dbReference>
<dbReference type="InterPro" id="IPR036291">
    <property type="entry name" value="NAD(P)-bd_dom_sf"/>
</dbReference>